<name>A0A8X7VUU4_BRACI</name>
<reference evidence="2 3" key="1">
    <citation type="submission" date="2020-02" db="EMBL/GenBank/DDBJ databases">
        <authorList>
            <person name="Ma Q."/>
            <person name="Huang Y."/>
            <person name="Song X."/>
            <person name="Pei D."/>
        </authorList>
    </citation>
    <scope>NUCLEOTIDE SEQUENCE [LARGE SCALE GENOMIC DNA]</scope>
    <source>
        <strain evidence="2">Sxm20200214</strain>
        <tissue evidence="2">Leaf</tissue>
    </source>
</reference>
<evidence type="ECO:0000313" key="2">
    <source>
        <dbReference type="EMBL" id="KAG2317220.1"/>
    </source>
</evidence>
<dbReference type="EMBL" id="JAAMPC010000004">
    <property type="protein sequence ID" value="KAG2317220.1"/>
    <property type="molecule type" value="Genomic_DNA"/>
</dbReference>
<protein>
    <submittedName>
        <fullName evidence="2">Uncharacterized protein</fullName>
    </submittedName>
</protein>
<proteinExistence type="predicted"/>
<feature type="region of interest" description="Disordered" evidence="1">
    <location>
        <begin position="136"/>
        <end position="165"/>
    </location>
</feature>
<accession>A0A8X7VUU4</accession>
<keyword evidence="3" id="KW-1185">Reference proteome</keyword>
<dbReference type="AlphaFoldDB" id="A0A8X7VUU4"/>
<gene>
    <name evidence="2" type="ORF">Bca52824_020342</name>
</gene>
<feature type="compositionally biased region" description="Polar residues" evidence="1">
    <location>
        <begin position="152"/>
        <end position="165"/>
    </location>
</feature>
<evidence type="ECO:0000313" key="3">
    <source>
        <dbReference type="Proteomes" id="UP000886595"/>
    </source>
</evidence>
<evidence type="ECO:0000256" key="1">
    <source>
        <dbReference type="SAM" id="MobiDB-lite"/>
    </source>
</evidence>
<dbReference type="Proteomes" id="UP000886595">
    <property type="component" value="Unassembled WGS sequence"/>
</dbReference>
<sequence length="165" mass="18241">MMSISRHNRAPQWLDKEPWGKAARATSPSYLSRKRAAGIHQVTWTKSGSILYENWILSIRKLLKIPLSTKSSIPKGSTFSLIGLTLRHGTAQCRKKCPTWICKFVLACKFDHSMSSYSSLNYVMSASSLTDMPVASPHPVGSGSETVDMKSRSSSMTVCVPNRSC</sequence>
<organism evidence="2 3">
    <name type="scientific">Brassica carinata</name>
    <name type="common">Ethiopian mustard</name>
    <name type="synonym">Abyssinian cabbage</name>
    <dbReference type="NCBI Taxonomy" id="52824"/>
    <lineage>
        <taxon>Eukaryota</taxon>
        <taxon>Viridiplantae</taxon>
        <taxon>Streptophyta</taxon>
        <taxon>Embryophyta</taxon>
        <taxon>Tracheophyta</taxon>
        <taxon>Spermatophyta</taxon>
        <taxon>Magnoliopsida</taxon>
        <taxon>eudicotyledons</taxon>
        <taxon>Gunneridae</taxon>
        <taxon>Pentapetalae</taxon>
        <taxon>rosids</taxon>
        <taxon>malvids</taxon>
        <taxon>Brassicales</taxon>
        <taxon>Brassicaceae</taxon>
        <taxon>Brassiceae</taxon>
        <taxon>Brassica</taxon>
    </lineage>
</organism>
<comment type="caution">
    <text evidence="2">The sequence shown here is derived from an EMBL/GenBank/DDBJ whole genome shotgun (WGS) entry which is preliminary data.</text>
</comment>